<proteinExistence type="predicted"/>
<dbReference type="SUPFAM" id="SSF57889">
    <property type="entry name" value="Cysteine-rich domain"/>
    <property type="match status" value="3"/>
</dbReference>
<evidence type="ECO:0000313" key="4">
    <source>
        <dbReference type="Proteomes" id="UP000245207"/>
    </source>
</evidence>
<dbReference type="InterPro" id="IPR053192">
    <property type="entry name" value="Vacuole_Formation_Reg"/>
</dbReference>
<dbReference type="EMBL" id="PKPP01010233">
    <property type="protein sequence ID" value="PWA46547.1"/>
    <property type="molecule type" value="Genomic_DNA"/>
</dbReference>
<sequence length="358" mass="41234">MESHLKLQNPENIITFSDDEEEDKVIKWDFNSPCNQCGKDINVYHRICRAPFGLEYLWIYKCESCRYFVHLDCATSRSADIGKTIKNYNDADHPNLLNLPFPDQTYSILQHWFSKESGSTTAETSERNLKHISHQHVLSLVGTHSNDGKGATSSSASSLSCHNPMKRIELLCNGCVRPIMDVPFYKCSSEDQCCDFVLHEWCTRLPVELLNYPGHKHTLSFLPKASKNIFGIFYCEICYLPCNGFAYGCTKCKYYIDVNCVFIPEEITHEAHPDHILSRCKGIMRKPCVAEGRYSESKICFSCESCEFYLHSECALFLPRIINHKLDKHPMKLTYGPVENHKSEYFCEVCEEELDPNR</sequence>
<organism evidence="3 4">
    <name type="scientific">Artemisia annua</name>
    <name type="common">Sweet wormwood</name>
    <dbReference type="NCBI Taxonomy" id="35608"/>
    <lineage>
        <taxon>Eukaryota</taxon>
        <taxon>Viridiplantae</taxon>
        <taxon>Streptophyta</taxon>
        <taxon>Embryophyta</taxon>
        <taxon>Tracheophyta</taxon>
        <taxon>Spermatophyta</taxon>
        <taxon>Magnoliopsida</taxon>
        <taxon>eudicotyledons</taxon>
        <taxon>Gunneridae</taxon>
        <taxon>Pentapetalae</taxon>
        <taxon>asterids</taxon>
        <taxon>campanulids</taxon>
        <taxon>Asterales</taxon>
        <taxon>Asteraceae</taxon>
        <taxon>Asteroideae</taxon>
        <taxon>Anthemideae</taxon>
        <taxon>Artemisiinae</taxon>
        <taxon>Artemisia</taxon>
    </lineage>
</organism>
<dbReference type="Proteomes" id="UP000245207">
    <property type="component" value="Unassembled WGS sequence"/>
</dbReference>
<evidence type="ECO:0000259" key="2">
    <source>
        <dbReference type="Pfam" id="PF03107"/>
    </source>
</evidence>
<protein>
    <submittedName>
        <fullName evidence="3">Zinc finger, PHD-type, DC1, C1-like protein</fullName>
    </submittedName>
</protein>
<dbReference type="InterPro" id="IPR004146">
    <property type="entry name" value="DC1"/>
</dbReference>
<accession>A0A2U1LC12</accession>
<comment type="caution">
    <text evidence="3">The sequence shown here is derived from an EMBL/GenBank/DDBJ whole genome shotgun (WGS) entry which is preliminary data.</text>
</comment>
<keyword evidence="4" id="KW-1185">Reference proteome</keyword>
<name>A0A2U1LC12_ARTAN</name>
<evidence type="ECO:0000256" key="1">
    <source>
        <dbReference type="ARBA" id="ARBA00022737"/>
    </source>
</evidence>
<reference evidence="3 4" key="1">
    <citation type="journal article" date="2018" name="Mol. Plant">
        <title>The genome of Artemisia annua provides insight into the evolution of Asteraceae family and artemisinin biosynthesis.</title>
        <authorList>
            <person name="Shen Q."/>
            <person name="Zhang L."/>
            <person name="Liao Z."/>
            <person name="Wang S."/>
            <person name="Yan T."/>
            <person name="Shi P."/>
            <person name="Liu M."/>
            <person name="Fu X."/>
            <person name="Pan Q."/>
            <person name="Wang Y."/>
            <person name="Lv Z."/>
            <person name="Lu X."/>
            <person name="Zhang F."/>
            <person name="Jiang W."/>
            <person name="Ma Y."/>
            <person name="Chen M."/>
            <person name="Hao X."/>
            <person name="Li L."/>
            <person name="Tang Y."/>
            <person name="Lv G."/>
            <person name="Zhou Y."/>
            <person name="Sun X."/>
            <person name="Brodelius P.E."/>
            <person name="Rose J.K.C."/>
            <person name="Tang K."/>
        </authorList>
    </citation>
    <scope>NUCLEOTIDE SEQUENCE [LARGE SCALE GENOMIC DNA]</scope>
    <source>
        <strain evidence="4">cv. Huhao1</strain>
        <tissue evidence="3">Leaf</tissue>
    </source>
</reference>
<keyword evidence="1" id="KW-0677">Repeat</keyword>
<dbReference type="Pfam" id="PF03107">
    <property type="entry name" value="C1_2"/>
    <property type="match status" value="1"/>
</dbReference>
<dbReference type="PANTHER" id="PTHR32410">
    <property type="entry name" value="CYSTEINE/HISTIDINE-RICH C1 DOMAIN FAMILY PROTEIN"/>
    <property type="match status" value="1"/>
</dbReference>
<feature type="domain" description="DC1" evidence="2">
    <location>
        <begin position="214"/>
        <end position="261"/>
    </location>
</feature>
<dbReference type="PANTHER" id="PTHR32410:SF161">
    <property type="entry name" value="DC1, ZINC FINGER, RING_FYVE_PHD-TYPE-RELATED"/>
    <property type="match status" value="1"/>
</dbReference>
<evidence type="ECO:0000313" key="3">
    <source>
        <dbReference type="EMBL" id="PWA46547.1"/>
    </source>
</evidence>
<dbReference type="OrthoDB" id="1884766at2759"/>
<dbReference type="InterPro" id="IPR046349">
    <property type="entry name" value="C1-like_sf"/>
</dbReference>
<dbReference type="AlphaFoldDB" id="A0A2U1LC12"/>
<gene>
    <name evidence="3" type="ORF">CTI12_AA507620</name>
</gene>